<dbReference type="SMART" id="SM00338">
    <property type="entry name" value="BRLZ"/>
    <property type="match status" value="1"/>
</dbReference>
<dbReference type="PANTHER" id="PTHR13044">
    <property type="entry name" value="ACTIVATING TRANSCRIPTION FACTOR ATF 4/5"/>
    <property type="match status" value="1"/>
</dbReference>
<reference evidence="8 9" key="1">
    <citation type="submission" date="2019-09" db="EMBL/GenBank/DDBJ databases">
        <authorList>
            <consortium name="DOE Joint Genome Institute"/>
            <person name="Mondo S.J."/>
            <person name="Navarro-Mendoza M.I."/>
            <person name="Perez-Arques C."/>
            <person name="Panchal S."/>
            <person name="Nicolas F.E."/>
            <person name="Ganguly P."/>
            <person name="Pangilinan J."/>
            <person name="Grigoriev I."/>
            <person name="Heitman J."/>
            <person name="Sanya K."/>
            <person name="Garre V."/>
        </authorList>
    </citation>
    <scope>NUCLEOTIDE SEQUENCE [LARGE SCALE GENOMIC DNA]</scope>
    <source>
        <strain evidence="8 9">MU402</strain>
    </source>
</reference>
<feature type="compositionally biased region" description="Basic and acidic residues" evidence="6">
    <location>
        <begin position="209"/>
        <end position="222"/>
    </location>
</feature>
<protein>
    <recommendedName>
        <fullName evidence="7">BZIP domain-containing protein</fullName>
    </recommendedName>
</protein>
<feature type="compositionally biased region" description="Basic and acidic residues" evidence="6">
    <location>
        <begin position="180"/>
        <end position="192"/>
    </location>
</feature>
<dbReference type="SUPFAM" id="SSF57959">
    <property type="entry name" value="Leucine zipper domain"/>
    <property type="match status" value="1"/>
</dbReference>
<comment type="caution">
    <text evidence="8">The sequence shown here is derived from an EMBL/GenBank/DDBJ whole genome shotgun (WGS) entry which is preliminary data.</text>
</comment>
<evidence type="ECO:0000256" key="4">
    <source>
        <dbReference type="ARBA" id="ARBA00023163"/>
    </source>
</evidence>
<feature type="compositionally biased region" description="Low complexity" evidence="6">
    <location>
        <begin position="62"/>
        <end position="84"/>
    </location>
</feature>
<evidence type="ECO:0000256" key="3">
    <source>
        <dbReference type="ARBA" id="ARBA00023125"/>
    </source>
</evidence>
<evidence type="ECO:0000256" key="1">
    <source>
        <dbReference type="ARBA" id="ARBA00004123"/>
    </source>
</evidence>
<comment type="subcellular location">
    <subcellularLocation>
        <location evidence="1">Nucleus</location>
    </subcellularLocation>
</comment>
<name>A0A8H4BRE2_MUCCL</name>
<evidence type="ECO:0000313" key="9">
    <source>
        <dbReference type="Proteomes" id="UP000469890"/>
    </source>
</evidence>
<dbReference type="GO" id="GO:0005634">
    <property type="term" value="C:nucleus"/>
    <property type="evidence" value="ECO:0007669"/>
    <property type="project" value="UniProtKB-SubCell"/>
</dbReference>
<accession>A0A8H4BRE2</accession>
<organism evidence="8 9">
    <name type="scientific">Mucor circinelloides f. lusitanicus</name>
    <name type="common">Mucor racemosus var. lusitanicus</name>
    <dbReference type="NCBI Taxonomy" id="29924"/>
    <lineage>
        <taxon>Eukaryota</taxon>
        <taxon>Fungi</taxon>
        <taxon>Fungi incertae sedis</taxon>
        <taxon>Mucoromycota</taxon>
        <taxon>Mucoromycotina</taxon>
        <taxon>Mucoromycetes</taxon>
        <taxon>Mucorales</taxon>
        <taxon>Mucorineae</taxon>
        <taxon>Mucoraceae</taxon>
        <taxon>Mucor</taxon>
    </lineage>
</organism>
<dbReference type="EMBL" id="JAAECE010000001">
    <property type="protein sequence ID" value="KAF1806814.1"/>
    <property type="molecule type" value="Genomic_DNA"/>
</dbReference>
<evidence type="ECO:0000256" key="5">
    <source>
        <dbReference type="ARBA" id="ARBA00023242"/>
    </source>
</evidence>
<feature type="compositionally biased region" description="Polar residues" evidence="6">
    <location>
        <begin position="164"/>
        <end position="175"/>
    </location>
</feature>
<dbReference type="GO" id="GO:0001228">
    <property type="term" value="F:DNA-binding transcription activator activity, RNA polymerase II-specific"/>
    <property type="evidence" value="ECO:0007669"/>
    <property type="project" value="TreeGrafter"/>
</dbReference>
<keyword evidence="4" id="KW-0804">Transcription</keyword>
<keyword evidence="3" id="KW-0238">DNA-binding</keyword>
<gene>
    <name evidence="8" type="ORF">FB192DRAFT_1317156</name>
</gene>
<feature type="region of interest" description="Disordered" evidence="6">
    <location>
        <begin position="158"/>
        <end position="225"/>
    </location>
</feature>
<dbReference type="AlphaFoldDB" id="A0A8H4BRE2"/>
<evidence type="ECO:0000256" key="6">
    <source>
        <dbReference type="SAM" id="MobiDB-lite"/>
    </source>
</evidence>
<dbReference type="Pfam" id="PF07716">
    <property type="entry name" value="bZIP_2"/>
    <property type="match status" value="1"/>
</dbReference>
<evidence type="ECO:0000259" key="7">
    <source>
        <dbReference type="PROSITE" id="PS50217"/>
    </source>
</evidence>
<keyword evidence="5" id="KW-0539">Nucleus</keyword>
<dbReference type="PANTHER" id="PTHR13044:SF14">
    <property type="entry name" value="CRYPTOCEPHAL, ISOFORM A"/>
    <property type="match status" value="1"/>
</dbReference>
<keyword evidence="2" id="KW-0805">Transcription regulation</keyword>
<dbReference type="Proteomes" id="UP000469890">
    <property type="component" value="Unassembled WGS sequence"/>
</dbReference>
<dbReference type="CDD" id="cd14705">
    <property type="entry name" value="bZIP_Zip1"/>
    <property type="match status" value="1"/>
</dbReference>
<proteinExistence type="predicted"/>
<evidence type="ECO:0000313" key="8">
    <source>
        <dbReference type="EMBL" id="KAF1806814.1"/>
    </source>
</evidence>
<dbReference type="Gene3D" id="1.20.5.170">
    <property type="match status" value="1"/>
</dbReference>
<dbReference type="PROSITE" id="PS00036">
    <property type="entry name" value="BZIP_BASIC"/>
    <property type="match status" value="1"/>
</dbReference>
<dbReference type="InterPro" id="IPR046347">
    <property type="entry name" value="bZIP_sf"/>
</dbReference>
<feature type="compositionally biased region" description="Low complexity" evidence="6">
    <location>
        <begin position="108"/>
        <end position="128"/>
    </location>
</feature>
<feature type="region of interest" description="Disordered" evidence="6">
    <location>
        <begin position="107"/>
        <end position="128"/>
    </location>
</feature>
<dbReference type="PROSITE" id="PS50217">
    <property type="entry name" value="BZIP"/>
    <property type="match status" value="1"/>
</dbReference>
<feature type="domain" description="BZIP" evidence="7">
    <location>
        <begin position="185"/>
        <end position="248"/>
    </location>
</feature>
<dbReference type="InterPro" id="IPR004827">
    <property type="entry name" value="bZIP"/>
</dbReference>
<evidence type="ECO:0000256" key="2">
    <source>
        <dbReference type="ARBA" id="ARBA00023015"/>
    </source>
</evidence>
<feature type="region of interest" description="Disordered" evidence="6">
    <location>
        <begin position="55"/>
        <end position="84"/>
    </location>
</feature>
<sequence>MEHLFSSYHQSTLDSLVFDSVIESSANKPLDMETKANLELWTNAQFTYDIQPGSGLPDESIKSPVSSVSSSPESIATTFSSSSPSTITYESLANYLDFELPQQHLTSQLAAPPQQQPQPQQQHQQRQAPQLLLPKISPNTTLEEIAKVLLSNIPNTATTANTTSKIPMTSTTSTAHPAKVSKEKSAVEEDKRKRNTAASARFRIKKKQREQSMEKTVQEMTEKSTGLENRVKELELEIKFLRGLLIEKKQEETKDY</sequence>
<dbReference type="GO" id="GO:0000977">
    <property type="term" value="F:RNA polymerase II transcription regulatory region sequence-specific DNA binding"/>
    <property type="evidence" value="ECO:0007669"/>
    <property type="project" value="TreeGrafter"/>
</dbReference>